<dbReference type="GO" id="GO:0004364">
    <property type="term" value="F:glutathione transferase activity"/>
    <property type="evidence" value="ECO:0007669"/>
    <property type="project" value="UniProtKB-EC"/>
</dbReference>
<evidence type="ECO:0000256" key="2">
    <source>
        <dbReference type="ARBA" id="ARBA00022679"/>
    </source>
</evidence>
<dbReference type="FunFam" id="3.40.30.10:FF:000044">
    <property type="entry name" value="Glutathione S-transferase GSTU6"/>
    <property type="match status" value="1"/>
</dbReference>
<dbReference type="SFLD" id="SFLDG00358">
    <property type="entry name" value="Main_(cytGST)"/>
    <property type="match status" value="1"/>
</dbReference>
<evidence type="ECO:0000256" key="3">
    <source>
        <dbReference type="ARBA" id="ARBA00025743"/>
    </source>
</evidence>
<dbReference type="PROSITE" id="PS50405">
    <property type="entry name" value="GST_CTER"/>
    <property type="match status" value="1"/>
</dbReference>
<evidence type="ECO:0000256" key="4">
    <source>
        <dbReference type="ARBA" id="ARBA00047960"/>
    </source>
</evidence>
<comment type="similarity">
    <text evidence="3">Belongs to the GST superfamily. Tau family.</text>
</comment>
<name>R7W653_AEGTA</name>
<evidence type="ECO:0000256" key="1">
    <source>
        <dbReference type="ARBA" id="ARBA00012452"/>
    </source>
</evidence>
<dbReference type="EC" id="2.5.1.18" evidence="1"/>
<dbReference type="FunFam" id="1.20.1050.10:FF:000023">
    <property type="entry name" value="Probable glutathione S-transferase GSTU6"/>
    <property type="match status" value="1"/>
</dbReference>
<dbReference type="InterPro" id="IPR004045">
    <property type="entry name" value="Glutathione_S-Trfase_N"/>
</dbReference>
<proteinExistence type="inferred from homology"/>
<dbReference type="SUPFAM" id="SSF52833">
    <property type="entry name" value="Thioredoxin-like"/>
    <property type="match status" value="1"/>
</dbReference>
<dbReference type="Gene3D" id="1.20.1050.10">
    <property type="match status" value="1"/>
</dbReference>
<dbReference type="EnsemblPlants" id="EMT16506">
    <property type="protein sequence ID" value="EMT16506"/>
    <property type="gene ID" value="F775_31124"/>
</dbReference>
<dbReference type="PANTHER" id="PTHR11260:SF535">
    <property type="entry name" value="GLUTATHIONE TRANSFERASE"/>
    <property type="match status" value="1"/>
</dbReference>
<dbReference type="PANTHER" id="PTHR11260">
    <property type="entry name" value="GLUTATHIONE S-TRANSFERASE, GST, SUPERFAMILY, GST DOMAIN CONTAINING"/>
    <property type="match status" value="1"/>
</dbReference>
<keyword evidence="2" id="KW-0808">Transferase</keyword>
<dbReference type="SFLD" id="SFLDS00019">
    <property type="entry name" value="Glutathione_Transferase_(cytos"/>
    <property type="match status" value="1"/>
</dbReference>
<dbReference type="InterPro" id="IPR036249">
    <property type="entry name" value="Thioredoxin-like_sf"/>
</dbReference>
<dbReference type="GO" id="GO:0006749">
    <property type="term" value="P:glutathione metabolic process"/>
    <property type="evidence" value="ECO:0007669"/>
    <property type="project" value="InterPro"/>
</dbReference>
<dbReference type="GO" id="GO:0005737">
    <property type="term" value="C:cytoplasm"/>
    <property type="evidence" value="ECO:0007669"/>
    <property type="project" value="TreeGrafter"/>
</dbReference>
<dbReference type="InterPro" id="IPR036282">
    <property type="entry name" value="Glutathione-S-Trfase_C_sf"/>
</dbReference>
<dbReference type="CDD" id="cd03185">
    <property type="entry name" value="GST_C_Tau"/>
    <property type="match status" value="1"/>
</dbReference>
<dbReference type="Gene3D" id="3.40.30.10">
    <property type="entry name" value="Glutaredoxin"/>
    <property type="match status" value="1"/>
</dbReference>
<dbReference type="InterPro" id="IPR045073">
    <property type="entry name" value="Omega/Tau-like"/>
</dbReference>
<comment type="catalytic activity">
    <reaction evidence="4">
        <text>RX + glutathione = an S-substituted glutathione + a halide anion + H(+)</text>
        <dbReference type="Rhea" id="RHEA:16437"/>
        <dbReference type="ChEBI" id="CHEBI:15378"/>
        <dbReference type="ChEBI" id="CHEBI:16042"/>
        <dbReference type="ChEBI" id="CHEBI:17792"/>
        <dbReference type="ChEBI" id="CHEBI:57925"/>
        <dbReference type="ChEBI" id="CHEBI:90779"/>
        <dbReference type="EC" id="2.5.1.18"/>
    </reaction>
</comment>
<dbReference type="Pfam" id="PF02798">
    <property type="entry name" value="GST_N"/>
    <property type="match status" value="1"/>
</dbReference>
<dbReference type="PROSITE" id="PS50404">
    <property type="entry name" value="GST_NTER"/>
    <property type="match status" value="1"/>
</dbReference>
<accession>R7W653</accession>
<dbReference type="SUPFAM" id="SSF47616">
    <property type="entry name" value="GST C-terminal domain-like"/>
    <property type="match status" value="1"/>
</dbReference>
<dbReference type="SFLD" id="SFLDG01152">
    <property type="entry name" value="Main.3:_Omega-_and_Tau-like"/>
    <property type="match status" value="1"/>
</dbReference>
<dbReference type="Pfam" id="PF13410">
    <property type="entry name" value="GST_C_2"/>
    <property type="match status" value="1"/>
</dbReference>
<organism evidence="5">
    <name type="scientific">Aegilops tauschii</name>
    <name type="common">Tausch's goatgrass</name>
    <name type="synonym">Aegilops squarrosa</name>
    <dbReference type="NCBI Taxonomy" id="37682"/>
    <lineage>
        <taxon>Eukaryota</taxon>
        <taxon>Viridiplantae</taxon>
        <taxon>Streptophyta</taxon>
        <taxon>Embryophyta</taxon>
        <taxon>Tracheophyta</taxon>
        <taxon>Spermatophyta</taxon>
        <taxon>Magnoliopsida</taxon>
        <taxon>Liliopsida</taxon>
        <taxon>Poales</taxon>
        <taxon>Poaceae</taxon>
        <taxon>BOP clade</taxon>
        <taxon>Pooideae</taxon>
        <taxon>Triticodae</taxon>
        <taxon>Triticeae</taxon>
        <taxon>Triticinae</taxon>
        <taxon>Aegilops</taxon>
    </lineage>
</organism>
<protein>
    <recommendedName>
        <fullName evidence="1">glutathione transferase</fullName>
        <ecNumber evidence="1">2.5.1.18</ecNumber>
    </recommendedName>
</protein>
<dbReference type="InterPro" id="IPR040079">
    <property type="entry name" value="Glutathione_S-Trfase"/>
</dbReference>
<evidence type="ECO:0000313" key="5">
    <source>
        <dbReference type="EnsemblPlants" id="EMT16506"/>
    </source>
</evidence>
<dbReference type="CDD" id="cd03058">
    <property type="entry name" value="GST_N_Tau"/>
    <property type="match status" value="1"/>
</dbReference>
<reference evidence="5" key="1">
    <citation type="submission" date="2015-06" db="UniProtKB">
        <authorList>
            <consortium name="EnsemblPlants"/>
        </authorList>
    </citation>
    <scope>IDENTIFICATION</scope>
</reference>
<sequence length="353" mass="38994">MAGEGDVKLLGTVVSPFAIRVRMALHLKGVSYEYLEQDLFDKGELLLDSNPVHKKVPVLIHVGRPICESLAIVEYVDEVWADGASLLPADPYGRAVARFWAAYIDDKLFPAWIGILRAATEEDRAEKLDAALAVVGPLEDALAQCSGGKDYFAGDSVGYLDIALGCNLFWFEALHEMFGVTVIDAGRTPRLAAWAERFVETEAAKKAAPLMKSMVDYAGKLRSMWAAAAAAAKSSYCDIEQSASLFDHNPQIYTGSSKIRCKVSYSRFLYRHLSAIMEGPLVGKEQPMPRVQPVAVEDARADPITSAYLLLQLCKSWIQARGLLNYHQNFHNILYSHNNDVRAQEIRPSGPRC</sequence>
<dbReference type="AlphaFoldDB" id="R7W653"/>
<dbReference type="InterPro" id="IPR010987">
    <property type="entry name" value="Glutathione-S-Trfase_C-like"/>
</dbReference>
<dbReference type="InterPro" id="IPR045074">
    <property type="entry name" value="GST_C_Tau"/>
</dbReference>